<protein>
    <submittedName>
        <fullName evidence="4">Uncharacterized protein</fullName>
    </submittedName>
</protein>
<feature type="compositionally biased region" description="Polar residues" evidence="1">
    <location>
        <begin position="335"/>
        <end position="348"/>
    </location>
</feature>
<keyword evidence="3" id="KW-1185">Reference proteome</keyword>
<evidence type="ECO:0000313" key="3">
    <source>
        <dbReference type="Proteomes" id="UP000887577"/>
    </source>
</evidence>
<evidence type="ECO:0000256" key="2">
    <source>
        <dbReference type="SAM" id="SignalP"/>
    </source>
</evidence>
<evidence type="ECO:0000313" key="4">
    <source>
        <dbReference type="WBParaSite" id="PSU_v2.g6534.t1"/>
    </source>
</evidence>
<organism evidence="3 4">
    <name type="scientific">Panagrolaimus superbus</name>
    <dbReference type="NCBI Taxonomy" id="310955"/>
    <lineage>
        <taxon>Eukaryota</taxon>
        <taxon>Metazoa</taxon>
        <taxon>Ecdysozoa</taxon>
        <taxon>Nematoda</taxon>
        <taxon>Chromadorea</taxon>
        <taxon>Rhabditida</taxon>
        <taxon>Tylenchina</taxon>
        <taxon>Panagrolaimomorpha</taxon>
        <taxon>Panagrolaimoidea</taxon>
        <taxon>Panagrolaimidae</taxon>
        <taxon>Panagrolaimus</taxon>
    </lineage>
</organism>
<feature type="signal peptide" evidence="2">
    <location>
        <begin position="1"/>
        <end position="17"/>
    </location>
</feature>
<feature type="compositionally biased region" description="Low complexity" evidence="1">
    <location>
        <begin position="275"/>
        <end position="296"/>
    </location>
</feature>
<dbReference type="WBParaSite" id="PSU_v2.g6534.t1">
    <property type="protein sequence ID" value="PSU_v2.g6534.t1"/>
    <property type="gene ID" value="PSU_v2.g6534"/>
</dbReference>
<evidence type="ECO:0000256" key="1">
    <source>
        <dbReference type="SAM" id="MobiDB-lite"/>
    </source>
</evidence>
<feature type="compositionally biased region" description="Low complexity" evidence="1">
    <location>
        <begin position="363"/>
        <end position="391"/>
    </location>
</feature>
<reference evidence="4" key="1">
    <citation type="submission" date="2022-11" db="UniProtKB">
        <authorList>
            <consortium name="WormBaseParasite"/>
        </authorList>
    </citation>
    <scope>IDENTIFICATION</scope>
</reference>
<dbReference type="AlphaFoldDB" id="A0A914Z3B5"/>
<proteinExistence type="predicted"/>
<keyword evidence="2" id="KW-0732">Signal</keyword>
<feature type="chain" id="PRO_5037631944" evidence="2">
    <location>
        <begin position="18"/>
        <end position="582"/>
    </location>
</feature>
<name>A0A914Z3B5_9BILA</name>
<dbReference type="Proteomes" id="UP000887577">
    <property type="component" value="Unplaced"/>
</dbReference>
<feature type="region of interest" description="Disordered" evidence="1">
    <location>
        <begin position="263"/>
        <end position="409"/>
    </location>
</feature>
<sequence length="582" mass="61308">MRLLLCIAAVLIQQSFACLSSAPRQYAAPSPGQGYYYGQQGQAPQISLPLGGRAAAAAAVNHGPASPINSGPVSESLFGRSVLLSEYNNNGYNSEGGGPVNYGTQLQCNLDKPCCWVNVPSPEDQIDWQVASGVPESQTFQGVRIEGNYLVAYAAGAAPSDEAQFASCSIACASSPIRVRARHWQSKDVLLQVCQRESFPNSVNFNPLLNCQEFPAVQGLGYTEVVLPKASLIDIVFVASNLVDENGSIAVLDDIVVDYESDPNECAPVSQNRPASASSSSSSSTSSSSASSSGAANQDGGNGVVEGGETQASLGESGAGSEANANRASGAGTDIGSTNGFSGNTNQGGFAAKGAKTHGTSTSAQISESGNSASSSSSSSSSSSASRTSSSGINVHKTSEHKSSITVTPETQACNRTKCNFEDGTACEYSDAYQTQSIRGLTTRFQVVKGQFMNRVTGVHQGTEGNYYAATYLYPREVAGLQAEVGFLPEDRRLRFQYYEGTHGVQLKGCCDTAENCPFHSDKFVTVSDRMWKYGSFACPKGTERFIFLCENTRTNQGACGLDDIQVVENRENIKADDKSLC</sequence>
<accession>A0A914Z3B5</accession>